<evidence type="ECO:0000256" key="1">
    <source>
        <dbReference type="SAM" id="Phobius"/>
    </source>
</evidence>
<organism evidence="2 3">
    <name type="scientific">Microlunatus ginsengisoli</name>
    <dbReference type="NCBI Taxonomy" id="363863"/>
    <lineage>
        <taxon>Bacteria</taxon>
        <taxon>Bacillati</taxon>
        <taxon>Actinomycetota</taxon>
        <taxon>Actinomycetes</taxon>
        <taxon>Propionibacteriales</taxon>
        <taxon>Propionibacteriaceae</taxon>
        <taxon>Microlunatus</taxon>
    </lineage>
</organism>
<sequence>MLWTDLRILVTDTGRLCWRLLPRLLTIWLLGWLARRVFSAVAVIDGDVSPWLTLAIFPLGIVAELIAIVLILQACGRELGIRALIPSGELVDDDRDAGVTRLLAITLLPFIGIYAAFGYINDAAYALYVQQMARYGLLSDTPTVLGLLNDLATQHTWRLVMIVITLYVARRLVDLAHEQTGWRPLGLLVAVLEAFFVLLLVMGGIRIWQLAKIWLRDRAFMRWIETALEPLEQLFALIRINLPELVVRVWDFVFGQVWPVLADTLVQPLVWLAVAAIIYGSNVMSLAELNRTVRDQLPGRYSGRTARRAARRAERRTAHQARPPRQGLRRVGTEAKEAFLGDVDDKYLPTFHALRLVVRSGPTFIRSFVLVYAAVAILGNYLQRLVRLVTGGRDLDFWLVYDPLLDLIRTLPVELLRLCLLAVAFRRCLELFDQRAVAAETLPGEAADAERPAPGPLTPAGAGR</sequence>
<evidence type="ECO:0008006" key="4">
    <source>
        <dbReference type="Google" id="ProtNLM"/>
    </source>
</evidence>
<feature type="transmembrane region" description="Helical" evidence="1">
    <location>
        <begin position="155"/>
        <end position="173"/>
    </location>
</feature>
<proteinExistence type="predicted"/>
<dbReference type="RefSeq" id="WP_344805074.1">
    <property type="nucleotide sequence ID" value="NZ_BAABAB010000017.1"/>
</dbReference>
<comment type="caution">
    <text evidence="2">The sequence shown here is derived from an EMBL/GenBank/DDBJ whole genome shotgun (WGS) entry which is preliminary data.</text>
</comment>
<evidence type="ECO:0000313" key="3">
    <source>
        <dbReference type="Proteomes" id="UP001501490"/>
    </source>
</evidence>
<keyword evidence="1" id="KW-1133">Transmembrane helix</keyword>
<gene>
    <name evidence="2" type="ORF">GCM10022236_25680</name>
</gene>
<keyword evidence="3" id="KW-1185">Reference proteome</keyword>
<feature type="transmembrane region" description="Helical" evidence="1">
    <location>
        <begin position="102"/>
        <end position="120"/>
    </location>
</feature>
<feature type="transmembrane region" description="Helical" evidence="1">
    <location>
        <begin position="50"/>
        <end position="72"/>
    </location>
</feature>
<feature type="transmembrane region" description="Helical" evidence="1">
    <location>
        <begin position="364"/>
        <end position="383"/>
    </location>
</feature>
<evidence type="ECO:0000313" key="2">
    <source>
        <dbReference type="EMBL" id="GAA3622196.1"/>
    </source>
</evidence>
<feature type="transmembrane region" description="Helical" evidence="1">
    <location>
        <begin position="20"/>
        <end position="44"/>
    </location>
</feature>
<dbReference type="EMBL" id="BAABAB010000017">
    <property type="protein sequence ID" value="GAA3622196.1"/>
    <property type="molecule type" value="Genomic_DNA"/>
</dbReference>
<dbReference type="Proteomes" id="UP001501490">
    <property type="component" value="Unassembled WGS sequence"/>
</dbReference>
<reference evidence="3" key="1">
    <citation type="journal article" date="2019" name="Int. J. Syst. Evol. Microbiol.">
        <title>The Global Catalogue of Microorganisms (GCM) 10K type strain sequencing project: providing services to taxonomists for standard genome sequencing and annotation.</title>
        <authorList>
            <consortium name="The Broad Institute Genomics Platform"/>
            <consortium name="The Broad Institute Genome Sequencing Center for Infectious Disease"/>
            <person name="Wu L."/>
            <person name="Ma J."/>
        </authorList>
    </citation>
    <scope>NUCLEOTIDE SEQUENCE [LARGE SCALE GENOMIC DNA]</scope>
    <source>
        <strain evidence="3">JCM 16929</strain>
    </source>
</reference>
<name>A0ABP7A0X0_9ACTN</name>
<accession>A0ABP7A0X0</accession>
<feature type="transmembrane region" description="Helical" evidence="1">
    <location>
        <begin position="185"/>
        <end position="208"/>
    </location>
</feature>
<feature type="transmembrane region" description="Helical" evidence="1">
    <location>
        <begin position="269"/>
        <end position="287"/>
    </location>
</feature>
<protein>
    <recommendedName>
        <fullName evidence="4">ABC transporter permease</fullName>
    </recommendedName>
</protein>
<keyword evidence="1" id="KW-0812">Transmembrane</keyword>
<keyword evidence="1" id="KW-0472">Membrane</keyword>